<dbReference type="Proteomes" id="UP001189429">
    <property type="component" value="Unassembled WGS sequence"/>
</dbReference>
<sequence length="938" mass="102012">MISRIAFLEISVSGEDFFMADGYNDSLNSNLSFENQENLKNLIQIIRAWKECELENLMMQMANSLLNAVACKLSGQNMPISWTTSIVWIRQPGDAFNVSGVIQRAVWAKWRWFSDSARARGITGDIVGMLLRSMCRIDVDWLFVEQGKEWVVEVEGIFGPPGEPDTVQSTRALNRHLIWATEGVAWECDPRRVDVAIRVVVRDMAKGAQAPCERRVAPLKHGERYLRGNRRLAQYLENQEATAWLDGRRGSDHAGAVGMVSRRGLGKTELIDAVWPWAQEAMGRLMVAQRLLAMLPALQATLAGNEPSWLEADPAVPSGGAVPSDWPPGGPERRPSQADPAVPSGGAVPSDWPPGGPERRPSQATGAPKVAPHLPPWQPFHERYVLLGKLGKGAFASVYLTRPATGPPDGPHCVVKVIQLQAQPRPGHLAAQASEARPPGPLINAKLKRAAEKEASFLKHVGGLEHCVSAFDFAIEGTLAYIVMERCDLTLLRLLEQLPSLREASLARIFSEMCQALASIHGLGIVHRDIKPDNFLCVGEASTIKLCDFGLAEGESRGSDQGLTGVYGTAPFMSPEMLSGTGYDSKTDLWSLGVIMYVICLGQFPYIPAKTSASAMKAAILVGVPAPSFRPKTSLDLSNGSPISECLKDLIRELLERDCAARATADHALRHEWFSPGAERSWWIPAAAHAVFGQARGRFRCWRCAGGGRAGRRAQGPAGAVPPGGHRCGDSLQAPAPGRRPAARRRRERRPPALQRARGHADGRALRPSRWAEREHGECGSVWLLLGMAFVLVVSVSEVSWQLRPLESRVKESVSVWCPGSHSKGSAACPRLRRRPAEMETLSRGCRGRHGFGAQSGGGVARASGCAEAEGCRAEKPLSLSSAAELRELCGVVFITFLLDADHAVVQAAKQAGVHYHQEAKRRKALHDDGTIDDLISI</sequence>
<dbReference type="InterPro" id="IPR011009">
    <property type="entry name" value="Kinase-like_dom_sf"/>
</dbReference>
<dbReference type="PROSITE" id="PS00107">
    <property type="entry name" value="PROTEIN_KINASE_ATP"/>
    <property type="match status" value="1"/>
</dbReference>
<dbReference type="InterPro" id="IPR000719">
    <property type="entry name" value="Prot_kinase_dom"/>
</dbReference>
<dbReference type="SMART" id="SM00220">
    <property type="entry name" value="S_TKc"/>
    <property type="match status" value="1"/>
</dbReference>
<name>A0ABN9W572_9DINO</name>
<keyword evidence="3 6" id="KW-0547">Nucleotide-binding</keyword>
<dbReference type="Pfam" id="PF00069">
    <property type="entry name" value="Pkinase"/>
    <property type="match status" value="1"/>
</dbReference>
<evidence type="ECO:0000256" key="3">
    <source>
        <dbReference type="ARBA" id="ARBA00022741"/>
    </source>
</evidence>
<feature type="compositionally biased region" description="Basic and acidic residues" evidence="7">
    <location>
        <begin position="759"/>
        <end position="770"/>
    </location>
</feature>
<dbReference type="InterPro" id="IPR017441">
    <property type="entry name" value="Protein_kinase_ATP_BS"/>
</dbReference>
<evidence type="ECO:0000259" key="8">
    <source>
        <dbReference type="PROSITE" id="PS50011"/>
    </source>
</evidence>
<feature type="compositionally biased region" description="Low complexity" evidence="7">
    <location>
        <begin position="713"/>
        <end position="725"/>
    </location>
</feature>
<feature type="region of interest" description="Disordered" evidence="7">
    <location>
        <begin position="309"/>
        <end position="374"/>
    </location>
</feature>
<evidence type="ECO:0000256" key="6">
    <source>
        <dbReference type="PROSITE-ProRule" id="PRU10141"/>
    </source>
</evidence>
<dbReference type="InterPro" id="IPR008271">
    <property type="entry name" value="Ser/Thr_kinase_AS"/>
</dbReference>
<dbReference type="PROSITE" id="PS00108">
    <property type="entry name" value="PROTEIN_KINASE_ST"/>
    <property type="match status" value="1"/>
</dbReference>
<dbReference type="InterPro" id="IPR050205">
    <property type="entry name" value="CDPK_Ser/Thr_kinases"/>
</dbReference>
<keyword evidence="1" id="KW-0723">Serine/threonine-protein kinase</keyword>
<feature type="binding site" evidence="6">
    <location>
        <position position="416"/>
    </location>
    <ligand>
        <name>ATP</name>
        <dbReference type="ChEBI" id="CHEBI:30616"/>
    </ligand>
</feature>
<keyword evidence="4" id="KW-0418">Kinase</keyword>
<accession>A0ABN9W572</accession>
<organism evidence="9 10">
    <name type="scientific">Prorocentrum cordatum</name>
    <dbReference type="NCBI Taxonomy" id="2364126"/>
    <lineage>
        <taxon>Eukaryota</taxon>
        <taxon>Sar</taxon>
        <taxon>Alveolata</taxon>
        <taxon>Dinophyceae</taxon>
        <taxon>Prorocentrales</taxon>
        <taxon>Prorocentraceae</taxon>
        <taxon>Prorocentrum</taxon>
    </lineage>
</organism>
<evidence type="ECO:0000313" key="9">
    <source>
        <dbReference type="EMBL" id="CAK0881251.1"/>
    </source>
</evidence>
<keyword evidence="10" id="KW-1185">Reference proteome</keyword>
<dbReference type="SUPFAM" id="SSF56112">
    <property type="entry name" value="Protein kinase-like (PK-like)"/>
    <property type="match status" value="1"/>
</dbReference>
<reference evidence="9" key="1">
    <citation type="submission" date="2023-10" db="EMBL/GenBank/DDBJ databases">
        <authorList>
            <person name="Chen Y."/>
            <person name="Shah S."/>
            <person name="Dougan E. K."/>
            <person name="Thang M."/>
            <person name="Chan C."/>
        </authorList>
    </citation>
    <scope>NUCLEOTIDE SEQUENCE [LARGE SCALE GENOMIC DNA]</scope>
</reference>
<evidence type="ECO:0000256" key="5">
    <source>
        <dbReference type="ARBA" id="ARBA00022840"/>
    </source>
</evidence>
<dbReference type="EMBL" id="CAUYUJ010018170">
    <property type="protein sequence ID" value="CAK0881251.1"/>
    <property type="molecule type" value="Genomic_DNA"/>
</dbReference>
<evidence type="ECO:0000313" key="10">
    <source>
        <dbReference type="Proteomes" id="UP001189429"/>
    </source>
</evidence>
<evidence type="ECO:0000256" key="1">
    <source>
        <dbReference type="ARBA" id="ARBA00022527"/>
    </source>
</evidence>
<evidence type="ECO:0000256" key="7">
    <source>
        <dbReference type="SAM" id="MobiDB-lite"/>
    </source>
</evidence>
<proteinExistence type="predicted"/>
<protein>
    <recommendedName>
        <fullName evidence="8">Protein kinase domain-containing protein</fullName>
    </recommendedName>
</protein>
<gene>
    <name evidence="9" type="ORF">PCOR1329_LOCUS64164</name>
</gene>
<evidence type="ECO:0000256" key="4">
    <source>
        <dbReference type="ARBA" id="ARBA00022777"/>
    </source>
</evidence>
<feature type="region of interest" description="Disordered" evidence="7">
    <location>
        <begin position="708"/>
        <end position="770"/>
    </location>
</feature>
<dbReference type="PANTHER" id="PTHR24349">
    <property type="entry name" value="SERINE/THREONINE-PROTEIN KINASE"/>
    <property type="match status" value="1"/>
</dbReference>
<dbReference type="PROSITE" id="PS50011">
    <property type="entry name" value="PROTEIN_KINASE_DOM"/>
    <property type="match status" value="1"/>
</dbReference>
<feature type="domain" description="Protein kinase" evidence="8">
    <location>
        <begin position="384"/>
        <end position="674"/>
    </location>
</feature>
<comment type="caution">
    <text evidence="9">The sequence shown here is derived from an EMBL/GenBank/DDBJ whole genome shotgun (WGS) entry which is preliminary data.</text>
</comment>
<dbReference type="Gene3D" id="1.10.510.10">
    <property type="entry name" value="Transferase(Phosphotransferase) domain 1"/>
    <property type="match status" value="1"/>
</dbReference>
<keyword evidence="2" id="KW-0808">Transferase</keyword>
<evidence type="ECO:0000256" key="2">
    <source>
        <dbReference type="ARBA" id="ARBA00022679"/>
    </source>
</evidence>
<keyword evidence="5 6" id="KW-0067">ATP-binding</keyword>